<reference evidence="15" key="1">
    <citation type="submission" date="2025-08" db="UniProtKB">
        <authorList>
            <consortium name="Ensembl"/>
        </authorList>
    </citation>
    <scope>IDENTIFICATION</scope>
</reference>
<dbReference type="GO" id="GO:0004372">
    <property type="term" value="F:glycine hydroxymethyltransferase activity"/>
    <property type="evidence" value="ECO:0007669"/>
    <property type="project" value="UniProtKB-EC"/>
</dbReference>
<dbReference type="SUPFAM" id="SSF53383">
    <property type="entry name" value="PLP-dependent transferases"/>
    <property type="match status" value="1"/>
</dbReference>
<feature type="domain" description="Serine hydroxymethyltransferase-like" evidence="14">
    <location>
        <begin position="73"/>
        <end position="257"/>
    </location>
</feature>
<dbReference type="FunFam" id="3.40.640.10:FF:000265">
    <property type="entry name" value="Serine hydroxymethyltransferase, mitochondrial"/>
    <property type="match status" value="1"/>
</dbReference>
<keyword evidence="6" id="KW-0963">Cytoplasm</keyword>
<dbReference type="GO" id="GO:0005634">
    <property type="term" value="C:nucleus"/>
    <property type="evidence" value="ECO:0007669"/>
    <property type="project" value="UniProtKB-ARBA"/>
</dbReference>
<reference evidence="15" key="2">
    <citation type="submission" date="2025-09" db="UniProtKB">
        <authorList>
            <consortium name="Ensembl"/>
        </authorList>
    </citation>
    <scope>IDENTIFICATION</scope>
</reference>
<dbReference type="Pfam" id="PF00464">
    <property type="entry name" value="SHMT"/>
    <property type="match status" value="2"/>
</dbReference>
<dbReference type="GeneTree" id="ENSGT00390000002762"/>
<dbReference type="InterPro" id="IPR015424">
    <property type="entry name" value="PyrdxlP-dep_Trfase"/>
</dbReference>
<evidence type="ECO:0000256" key="2">
    <source>
        <dbReference type="ARBA" id="ARBA00004496"/>
    </source>
</evidence>
<accession>A0A3B3DRJ9</accession>
<comment type="cofactor">
    <cofactor evidence="1 13">
        <name>pyridoxal 5'-phosphate</name>
        <dbReference type="ChEBI" id="CHEBI:597326"/>
    </cofactor>
</comment>
<dbReference type="InterPro" id="IPR001085">
    <property type="entry name" value="Ser_HO-MeTrfase"/>
</dbReference>
<evidence type="ECO:0000256" key="3">
    <source>
        <dbReference type="ARBA" id="ARBA00004777"/>
    </source>
</evidence>
<comment type="similarity">
    <text evidence="4">Belongs to the SHMT family.</text>
</comment>
<dbReference type="Proteomes" id="UP000261560">
    <property type="component" value="Unplaced"/>
</dbReference>
<dbReference type="InterPro" id="IPR015422">
    <property type="entry name" value="PyrdxlP-dep_Trfase_small"/>
</dbReference>
<dbReference type="GO" id="GO:0035999">
    <property type="term" value="P:tetrahydrofolate interconversion"/>
    <property type="evidence" value="ECO:0007669"/>
    <property type="project" value="UniProtKB-UniPathway"/>
</dbReference>
<keyword evidence="10" id="KW-0007">Acetylation</keyword>
<comment type="pathway">
    <text evidence="3">One-carbon metabolism; tetrahydrofolate interconversion.</text>
</comment>
<organism evidence="15 16">
    <name type="scientific">Oryzias melastigma</name>
    <name type="common">Marine medaka</name>
    <dbReference type="NCBI Taxonomy" id="30732"/>
    <lineage>
        <taxon>Eukaryota</taxon>
        <taxon>Metazoa</taxon>
        <taxon>Chordata</taxon>
        <taxon>Craniata</taxon>
        <taxon>Vertebrata</taxon>
        <taxon>Euteleostomi</taxon>
        <taxon>Actinopterygii</taxon>
        <taxon>Neopterygii</taxon>
        <taxon>Teleostei</taxon>
        <taxon>Neoteleostei</taxon>
        <taxon>Acanthomorphata</taxon>
        <taxon>Ovalentaria</taxon>
        <taxon>Atherinomorphae</taxon>
        <taxon>Beloniformes</taxon>
        <taxon>Adrianichthyidae</taxon>
        <taxon>Oryziinae</taxon>
        <taxon>Oryzias</taxon>
    </lineage>
</organism>
<keyword evidence="16" id="KW-1185">Reference proteome</keyword>
<dbReference type="OMA" id="TQPFFSQ"/>
<dbReference type="EC" id="2.1.2.1" evidence="5"/>
<evidence type="ECO:0000256" key="5">
    <source>
        <dbReference type="ARBA" id="ARBA00012256"/>
    </source>
</evidence>
<evidence type="ECO:0000313" key="15">
    <source>
        <dbReference type="Ensembl" id="ENSOMEP00000032546.1"/>
    </source>
</evidence>
<feature type="domain" description="Serine hydroxymethyltransferase-like" evidence="14">
    <location>
        <begin position="259"/>
        <end position="443"/>
    </location>
</feature>
<sequence>MLNCLLCRGHESFSDVITNYPVLTHLFTVVFAVFQPLCQRAPVRLSVRLQQSHAATRTADEDRSWTGQESLGEDDPEMWALLQKEKDRQCRGLELIASENFCSRAALEAQGSCLNNKYSEGYPGRRYYGGAEVVDQIELLCQKRALEAFDLDPEKWGINVQPYSGSPANFAAYTAVLKPHDRIMGLDLPDGGHLTHGYMSDVKRISATSIYFESMPYKLNPATGLIDYDQMEMMAKLFRPKLIIAGTSAYARLIDYAPKAVPSPFDHADLVTSTTHKSLRGVRAGLIFYRKGVRSVDKKGKEIPYDLEDRVNFSVFPSLQGGPHNHAIAGVAVALRQAQSPMFREYIAQVLKNAKAMAAALLDKGYTLVSGGTDNHLVLVDLRPKGIDGARAERVLELASITANKNTCPGDKSALTPGGLRLGAPALTSRQFKEDDFVQVVDFLDEGFKIALDVKKKTGKLQDFKNFLLQDPETVARIADLRLRVEAFARPFPMPGFHDH</sequence>
<keyword evidence="8" id="KW-0808">Transferase</keyword>
<dbReference type="GO" id="GO:0019264">
    <property type="term" value="P:glycine biosynthetic process from serine"/>
    <property type="evidence" value="ECO:0007669"/>
    <property type="project" value="InterPro"/>
</dbReference>
<evidence type="ECO:0000256" key="10">
    <source>
        <dbReference type="ARBA" id="ARBA00022990"/>
    </source>
</evidence>
<evidence type="ECO:0000256" key="4">
    <source>
        <dbReference type="ARBA" id="ARBA00006376"/>
    </source>
</evidence>
<evidence type="ECO:0000256" key="8">
    <source>
        <dbReference type="ARBA" id="ARBA00022679"/>
    </source>
</evidence>
<dbReference type="InterPro" id="IPR015421">
    <property type="entry name" value="PyrdxlP-dep_Trfase_major"/>
</dbReference>
<dbReference type="PANTHER" id="PTHR11680">
    <property type="entry name" value="SERINE HYDROXYMETHYLTRANSFERASE"/>
    <property type="match status" value="1"/>
</dbReference>
<dbReference type="PANTHER" id="PTHR11680:SF28">
    <property type="entry name" value="SERINE HYDROXYMETHYLTRANSFERASE, MITOCHONDRIAL"/>
    <property type="match status" value="1"/>
</dbReference>
<dbReference type="Ensembl" id="ENSOMET00000024834.1">
    <property type="protein sequence ID" value="ENSOMEP00000032546.1"/>
    <property type="gene ID" value="ENSOMEG00000000462.1"/>
</dbReference>
<evidence type="ECO:0000256" key="1">
    <source>
        <dbReference type="ARBA" id="ARBA00001933"/>
    </source>
</evidence>
<evidence type="ECO:0000259" key="14">
    <source>
        <dbReference type="Pfam" id="PF00464"/>
    </source>
</evidence>
<evidence type="ECO:0000313" key="16">
    <source>
        <dbReference type="Proteomes" id="UP000261560"/>
    </source>
</evidence>
<evidence type="ECO:0000256" key="12">
    <source>
        <dbReference type="ARBA" id="ARBA00032953"/>
    </source>
</evidence>
<dbReference type="AlphaFoldDB" id="A0A3B3DRJ9"/>
<name>A0A3B3DRJ9_ORYME</name>
<evidence type="ECO:0000256" key="9">
    <source>
        <dbReference type="ARBA" id="ARBA00022898"/>
    </source>
</evidence>
<proteinExistence type="inferred from homology"/>
<keyword evidence="7" id="KW-0554">One-carbon metabolism</keyword>
<dbReference type="InterPro" id="IPR039429">
    <property type="entry name" value="SHMT-like_dom"/>
</dbReference>
<evidence type="ECO:0000256" key="7">
    <source>
        <dbReference type="ARBA" id="ARBA00022563"/>
    </source>
</evidence>
<dbReference type="InterPro" id="IPR049943">
    <property type="entry name" value="Ser_HO-MeTrfase-like"/>
</dbReference>
<keyword evidence="9 13" id="KW-0663">Pyridoxal phosphate</keyword>
<dbReference type="UniPathway" id="UPA00193"/>
<dbReference type="STRING" id="30732.ENSOMEP00000032546"/>
<dbReference type="GO" id="GO:0030170">
    <property type="term" value="F:pyridoxal phosphate binding"/>
    <property type="evidence" value="ECO:0007669"/>
    <property type="project" value="Ensembl"/>
</dbReference>
<dbReference type="PaxDb" id="30732-ENSOMEP00000032546"/>
<protein>
    <recommendedName>
        <fullName evidence="5">glycine hydroxymethyltransferase</fullName>
        <ecNumber evidence="5">2.1.2.1</ecNumber>
    </recommendedName>
    <alternativeName>
        <fullName evidence="12">Glycine hydroxymethyltransferase</fullName>
    </alternativeName>
    <alternativeName>
        <fullName evidence="11">Serine methylase</fullName>
    </alternativeName>
</protein>
<dbReference type="Gene3D" id="3.40.640.10">
    <property type="entry name" value="Type I PLP-dependent aspartate aminotransferase-like (Major domain)"/>
    <property type="match status" value="2"/>
</dbReference>
<dbReference type="FunFam" id="3.90.1150.10:FF:000048">
    <property type="entry name" value="Serine hydroxymethyltransferase, mitochondrial"/>
    <property type="match status" value="1"/>
</dbReference>
<dbReference type="Gene3D" id="3.90.1150.10">
    <property type="entry name" value="Aspartate Aminotransferase, domain 1"/>
    <property type="match status" value="1"/>
</dbReference>
<dbReference type="GO" id="GO:0005739">
    <property type="term" value="C:mitochondrion"/>
    <property type="evidence" value="ECO:0007669"/>
    <property type="project" value="Ensembl"/>
</dbReference>
<feature type="modified residue" description="N6-(pyridoxal phosphate)lysine" evidence="13">
    <location>
        <position position="277"/>
    </location>
</feature>
<evidence type="ECO:0000256" key="13">
    <source>
        <dbReference type="PIRSR" id="PIRSR000412-50"/>
    </source>
</evidence>
<evidence type="ECO:0000256" key="6">
    <source>
        <dbReference type="ARBA" id="ARBA00022490"/>
    </source>
</evidence>
<dbReference type="PIRSF" id="PIRSF000412">
    <property type="entry name" value="SHMT"/>
    <property type="match status" value="1"/>
</dbReference>
<evidence type="ECO:0000256" key="11">
    <source>
        <dbReference type="ARBA" id="ARBA00031137"/>
    </source>
</evidence>
<dbReference type="CDD" id="cd00378">
    <property type="entry name" value="SHMT"/>
    <property type="match status" value="1"/>
</dbReference>
<comment type="subcellular location">
    <subcellularLocation>
        <location evidence="2">Cytoplasm</location>
    </subcellularLocation>
</comment>